<dbReference type="GO" id="GO:0043709">
    <property type="term" value="P:cell adhesion involved in single-species biofilm formation"/>
    <property type="evidence" value="ECO:0007669"/>
    <property type="project" value="TreeGrafter"/>
</dbReference>
<dbReference type="Gene3D" id="2.60.40.1090">
    <property type="entry name" value="Fimbrial-type adhesion domain"/>
    <property type="match status" value="1"/>
</dbReference>
<feature type="domain" description="Fimbrial-type adhesion" evidence="1">
    <location>
        <begin position="37"/>
        <end position="169"/>
    </location>
</feature>
<dbReference type="InterPro" id="IPR050263">
    <property type="entry name" value="Bact_Fimbrial_Adh_Pro"/>
</dbReference>
<sequence>MKSRDRVYGLQGGALLVLFLVAQGVWATQNGDRVDVNFTGRMEASTQCTVNEGQPVEVHFGNVGIKKVASGKYLEPVPYRLDCGSANSTNTVSLKLKAIPAAWDAHAMSTSAEGLGVYILHAGDPIELNSALPVDPADPPMFEALLVQDPTAALSEQPFSATGTLLAEYY</sequence>
<protein>
    <submittedName>
        <fullName evidence="2">Fimbrial protein</fullName>
    </submittedName>
</protein>
<dbReference type="PANTHER" id="PTHR33420:SF33">
    <property type="entry name" value="MINOR FIMBRIAL SUBUNIT"/>
    <property type="match status" value="1"/>
</dbReference>
<reference evidence="2" key="1">
    <citation type="submission" date="2020-09" db="EMBL/GenBank/DDBJ databases">
        <title>First Report of a novel Colistin-Resistant species of Enterobacter cloacae complex Producing MCR-5 isolated from hospital sewage water.</title>
        <authorList>
            <person name="Zhou K."/>
        </authorList>
    </citation>
    <scope>NUCLEOTIDE SEQUENCE [LARGE SCALE GENOMIC DNA]</scope>
    <source>
        <strain evidence="2">HSW1412</strain>
    </source>
</reference>
<dbReference type="PANTHER" id="PTHR33420">
    <property type="entry name" value="FIMBRIAL SUBUNIT ELFA-RELATED"/>
    <property type="match status" value="1"/>
</dbReference>
<dbReference type="AlphaFoldDB" id="A0A7T0GZK0"/>
<dbReference type="InterPro" id="IPR000259">
    <property type="entry name" value="Adhesion_dom_fimbrial"/>
</dbReference>
<evidence type="ECO:0000259" key="1">
    <source>
        <dbReference type="Pfam" id="PF00419"/>
    </source>
</evidence>
<name>A0A7T0GZK0_9ENTR</name>
<proteinExistence type="predicted"/>
<evidence type="ECO:0000313" key="2">
    <source>
        <dbReference type="EMBL" id="QPJ99571.1"/>
    </source>
</evidence>
<accession>A0A7T0GZK0</accession>
<dbReference type="InterPro" id="IPR008966">
    <property type="entry name" value="Adhesion_dom_sf"/>
</dbReference>
<organism evidence="2">
    <name type="scientific">Enterobacter mori</name>
    <dbReference type="NCBI Taxonomy" id="539813"/>
    <lineage>
        <taxon>Bacteria</taxon>
        <taxon>Pseudomonadati</taxon>
        <taxon>Pseudomonadota</taxon>
        <taxon>Gammaproteobacteria</taxon>
        <taxon>Enterobacterales</taxon>
        <taxon>Enterobacteriaceae</taxon>
        <taxon>Enterobacter</taxon>
    </lineage>
</organism>
<dbReference type="Pfam" id="PF00419">
    <property type="entry name" value="Fimbrial"/>
    <property type="match status" value="1"/>
</dbReference>
<gene>
    <name evidence="2" type="ORF">IDM36_16930</name>
</gene>
<dbReference type="EMBL" id="CP061801">
    <property type="protein sequence ID" value="QPJ99571.1"/>
    <property type="molecule type" value="Genomic_DNA"/>
</dbReference>
<dbReference type="InterPro" id="IPR036937">
    <property type="entry name" value="Adhesion_dom_fimbrial_sf"/>
</dbReference>
<dbReference type="GO" id="GO:0009289">
    <property type="term" value="C:pilus"/>
    <property type="evidence" value="ECO:0007669"/>
    <property type="project" value="InterPro"/>
</dbReference>
<dbReference type="SUPFAM" id="SSF49401">
    <property type="entry name" value="Bacterial adhesins"/>
    <property type="match status" value="1"/>
</dbReference>